<gene>
    <name evidence="3" type="ORF">MGWOODY_Smn521</name>
</gene>
<feature type="region of interest" description="Disordered" evidence="2">
    <location>
        <begin position="116"/>
        <end position="141"/>
    </location>
</feature>
<protein>
    <submittedName>
        <fullName evidence="3">Conjugative transfer protein TrbJ</fullName>
    </submittedName>
</protein>
<feature type="coiled-coil region" evidence="1">
    <location>
        <begin position="206"/>
        <end position="240"/>
    </location>
</feature>
<feature type="compositionally biased region" description="Basic residues" evidence="2">
    <location>
        <begin position="116"/>
        <end position="130"/>
    </location>
</feature>
<dbReference type="NCBIfam" id="TIGR02780">
    <property type="entry name" value="TrbJ_Ti"/>
    <property type="match status" value="1"/>
</dbReference>
<dbReference type="InterPro" id="IPR014147">
    <property type="entry name" value="T4SS_TrbJ"/>
</dbReference>
<keyword evidence="1" id="KW-0175">Coiled coil</keyword>
<feature type="compositionally biased region" description="Basic and acidic residues" evidence="2">
    <location>
        <begin position="8"/>
        <end position="22"/>
    </location>
</feature>
<evidence type="ECO:0000256" key="2">
    <source>
        <dbReference type="SAM" id="MobiDB-lite"/>
    </source>
</evidence>
<feature type="compositionally biased region" description="Basic and acidic residues" evidence="2">
    <location>
        <begin position="60"/>
        <end position="70"/>
    </location>
</feature>
<evidence type="ECO:0000256" key="1">
    <source>
        <dbReference type="SAM" id="Coils"/>
    </source>
</evidence>
<dbReference type="AlphaFoldDB" id="A0A160TP55"/>
<reference evidence="3" key="1">
    <citation type="submission" date="2015-10" db="EMBL/GenBank/DDBJ databases">
        <authorList>
            <person name="Gilbert D.G."/>
        </authorList>
    </citation>
    <scope>NUCLEOTIDE SEQUENCE</scope>
</reference>
<organism evidence="3">
    <name type="scientific">hydrothermal vent metagenome</name>
    <dbReference type="NCBI Taxonomy" id="652676"/>
    <lineage>
        <taxon>unclassified sequences</taxon>
        <taxon>metagenomes</taxon>
        <taxon>ecological metagenomes</taxon>
    </lineage>
</organism>
<sequence length="405" mass="44940">MAEDAPQEECRGAVRDPEPGHRLEHRTRDHRKLPAAHPLAQRPCDRAAESGGLSALRAQRASDRADRPRDAQAALLRPVRPRQPAVRAWPRADRARVVRCVRSRQPATYRFAGRARPGRFHRPFPRRSRSRLGSVAARRVRTPRSLTPNRKELSHVPAKPVPPAFQLSHGNRARAWRRRVARHGASCVAGIGPVHVFDPSNYSQNLLTAARTLQQINNQIQSLQNEATMLINQAKNLTRIDFPELQVLTQTIQQIDRLMGQAQGISYRIGNIDSEFRQLYPHSFNQALTTNTGMINARTRMDTSMAAFNQTMQVQAQVVGSVAADSSALASIVAKSQGAEGGLQAQQATNQLLALAAKQQFQIQNMMAAQYRAEALEAARRVQAETDARGATTRFLGNGTAYHPQ</sequence>
<feature type="region of interest" description="Disordered" evidence="2">
    <location>
        <begin position="1"/>
        <end position="72"/>
    </location>
</feature>
<name>A0A160TP55_9ZZZZ</name>
<feature type="compositionally biased region" description="Basic residues" evidence="2">
    <location>
        <begin position="23"/>
        <end position="34"/>
    </location>
</feature>
<dbReference type="EMBL" id="CZQE01000374">
    <property type="protein sequence ID" value="CUS46531.1"/>
    <property type="molecule type" value="Genomic_DNA"/>
</dbReference>
<evidence type="ECO:0000313" key="3">
    <source>
        <dbReference type="EMBL" id="CUS46531.1"/>
    </source>
</evidence>
<proteinExistence type="predicted"/>
<dbReference type="NCBIfam" id="NF010448">
    <property type="entry name" value="PRK13874.1"/>
    <property type="match status" value="1"/>
</dbReference>
<accession>A0A160TP55</accession>